<protein>
    <submittedName>
        <fullName evidence="2">Uncharacterized protein</fullName>
    </submittedName>
</protein>
<evidence type="ECO:0000313" key="3">
    <source>
        <dbReference type="Proteomes" id="UP001623330"/>
    </source>
</evidence>
<dbReference type="Proteomes" id="UP001623330">
    <property type="component" value="Unassembled WGS sequence"/>
</dbReference>
<evidence type="ECO:0000256" key="1">
    <source>
        <dbReference type="SAM" id="MobiDB-lite"/>
    </source>
</evidence>
<organism evidence="2 3">
    <name type="scientific">Nakaseomyces bracarensis</name>
    <dbReference type="NCBI Taxonomy" id="273131"/>
    <lineage>
        <taxon>Eukaryota</taxon>
        <taxon>Fungi</taxon>
        <taxon>Dikarya</taxon>
        <taxon>Ascomycota</taxon>
        <taxon>Saccharomycotina</taxon>
        <taxon>Saccharomycetes</taxon>
        <taxon>Saccharomycetales</taxon>
        <taxon>Saccharomycetaceae</taxon>
        <taxon>Nakaseomyces</taxon>
    </lineage>
</organism>
<feature type="compositionally biased region" description="Basic and acidic residues" evidence="1">
    <location>
        <begin position="80"/>
        <end position="100"/>
    </location>
</feature>
<keyword evidence="3" id="KW-1185">Reference proteome</keyword>
<gene>
    <name evidence="2" type="ORF">RNJ44_04037</name>
</gene>
<sequence length="382" mass="44282">MVPMERTSSRSTDTEYESLVKDFQNFMYSIPEELKGCKDEPQKRKKPYRFTKCMTTQDREEIHHGKKSSKSRSRTAGVTESKDDRRLSHSERNSVGDDNHTNSLGKDTNRITKGGGTDGTVQSDDSGRHLHRDQHHEQNNSILSGKWDRNKNFSRLFWIVDIIRDIRELHEQYDSDERKLYEYIDRLLSHVKALDPSFLAEVNDPLVQHFTDSLELRFYDLQQDHGKNLVDLLTAIEHEQWHICFGFYYHRGLSSMSKKQYRTFLINSGSKIDNSDVDSYQSLGTEAEPVDHGYHDTNPEDMDNYTRIASPPGNEKDSNSNTTDKDGIAESLNKNNSPRPANKRARRRRKRKGKKKNELNSAPEESLDMLNPEPNEKDLESV</sequence>
<feature type="compositionally biased region" description="Basic residues" evidence="1">
    <location>
        <begin position="341"/>
        <end position="355"/>
    </location>
</feature>
<reference evidence="2 3" key="1">
    <citation type="submission" date="2024-05" db="EMBL/GenBank/DDBJ databases">
        <title>Long read based assembly of the Candida bracarensis genome reveals expanded adhesin content.</title>
        <authorList>
            <person name="Marcet-Houben M."/>
            <person name="Ksiezopolska E."/>
            <person name="Gabaldon T."/>
        </authorList>
    </citation>
    <scope>NUCLEOTIDE SEQUENCE [LARGE SCALE GENOMIC DNA]</scope>
    <source>
        <strain evidence="2 3">CBM6</strain>
    </source>
</reference>
<evidence type="ECO:0000313" key="2">
    <source>
        <dbReference type="EMBL" id="KAL3232121.1"/>
    </source>
</evidence>
<feature type="region of interest" description="Disordered" evidence="1">
    <location>
        <begin position="286"/>
        <end position="382"/>
    </location>
</feature>
<feature type="compositionally biased region" description="Basic and acidic residues" evidence="1">
    <location>
        <begin position="314"/>
        <end position="328"/>
    </location>
</feature>
<feature type="compositionally biased region" description="Basic residues" evidence="1">
    <location>
        <begin position="64"/>
        <end position="73"/>
    </location>
</feature>
<feature type="compositionally biased region" description="Basic and acidic residues" evidence="1">
    <location>
        <begin position="32"/>
        <end position="42"/>
    </location>
</feature>
<name>A0ABR4NTR0_9SACH</name>
<comment type="caution">
    <text evidence="2">The sequence shown here is derived from an EMBL/GenBank/DDBJ whole genome shotgun (WGS) entry which is preliminary data.</text>
</comment>
<proteinExistence type="predicted"/>
<feature type="region of interest" description="Disordered" evidence="1">
    <location>
        <begin position="31"/>
        <end position="144"/>
    </location>
</feature>
<feature type="compositionally biased region" description="Basic and acidic residues" evidence="1">
    <location>
        <begin position="289"/>
        <end position="298"/>
    </location>
</feature>
<accession>A0ABR4NTR0</accession>
<dbReference type="EMBL" id="JBEVYD010000005">
    <property type="protein sequence ID" value="KAL3232121.1"/>
    <property type="molecule type" value="Genomic_DNA"/>
</dbReference>